<accession>A0A6J5CXG8</accession>
<dbReference type="RefSeq" id="WP_246288055.1">
    <property type="nucleotide sequence ID" value="NZ_CADIKC010000023.1"/>
</dbReference>
<keyword evidence="14" id="KW-1185">Reference proteome</keyword>
<gene>
    <name evidence="13" type="ORF">LMG24238_07640</name>
</gene>
<dbReference type="InterPro" id="IPR050298">
    <property type="entry name" value="Gram-neg_bact_OMP"/>
</dbReference>
<dbReference type="AlphaFoldDB" id="A0A6J5CXG8"/>
<dbReference type="PRINTS" id="PR00182">
    <property type="entry name" value="ECOLNEIPORIN"/>
</dbReference>
<dbReference type="Pfam" id="PF13609">
    <property type="entry name" value="Porin_4"/>
    <property type="match status" value="1"/>
</dbReference>
<evidence type="ECO:0000313" key="14">
    <source>
        <dbReference type="Proteomes" id="UP000494255"/>
    </source>
</evidence>
<dbReference type="PANTHER" id="PTHR34501:SF9">
    <property type="entry name" value="MAJOR OUTER MEMBRANE PROTEIN P.IA"/>
    <property type="match status" value="1"/>
</dbReference>
<dbReference type="PRINTS" id="PR00184">
    <property type="entry name" value="NEISSPPORIN"/>
</dbReference>
<keyword evidence="7" id="KW-0406">Ion transport</keyword>
<dbReference type="SUPFAM" id="SSF56935">
    <property type="entry name" value="Porins"/>
    <property type="match status" value="1"/>
</dbReference>
<dbReference type="InterPro" id="IPR033900">
    <property type="entry name" value="Gram_neg_porin_domain"/>
</dbReference>
<dbReference type="EMBL" id="CADIKC010000023">
    <property type="protein sequence ID" value="CAB3745508.1"/>
    <property type="molecule type" value="Genomic_DNA"/>
</dbReference>
<dbReference type="GO" id="GO:0034220">
    <property type="term" value="P:monoatomic ion transmembrane transport"/>
    <property type="evidence" value="ECO:0007669"/>
    <property type="project" value="InterPro"/>
</dbReference>
<feature type="chain" id="PRO_5026951806" evidence="11">
    <location>
        <begin position="27"/>
        <end position="406"/>
    </location>
</feature>
<evidence type="ECO:0000256" key="3">
    <source>
        <dbReference type="ARBA" id="ARBA00022448"/>
    </source>
</evidence>
<dbReference type="PANTHER" id="PTHR34501">
    <property type="entry name" value="PROTEIN YDDL-RELATED"/>
    <property type="match status" value="1"/>
</dbReference>
<evidence type="ECO:0000256" key="1">
    <source>
        <dbReference type="ARBA" id="ARBA00004571"/>
    </source>
</evidence>
<evidence type="ECO:0000313" key="13">
    <source>
        <dbReference type="EMBL" id="CAB3745508.1"/>
    </source>
</evidence>
<dbReference type="InterPro" id="IPR023614">
    <property type="entry name" value="Porin_dom_sf"/>
</dbReference>
<feature type="domain" description="Porin" evidence="12">
    <location>
        <begin position="18"/>
        <end position="361"/>
    </location>
</feature>
<dbReference type="Gene3D" id="2.40.160.10">
    <property type="entry name" value="Porin"/>
    <property type="match status" value="1"/>
</dbReference>
<protein>
    <submittedName>
        <fullName evidence="13">Outer membrane porin protein</fullName>
    </submittedName>
</protein>
<keyword evidence="5" id="KW-0812">Transmembrane</keyword>
<evidence type="ECO:0000259" key="12">
    <source>
        <dbReference type="Pfam" id="PF13609"/>
    </source>
</evidence>
<evidence type="ECO:0000256" key="4">
    <source>
        <dbReference type="ARBA" id="ARBA00022452"/>
    </source>
</evidence>
<dbReference type="InterPro" id="IPR001702">
    <property type="entry name" value="Porin_Gram-ve"/>
</dbReference>
<dbReference type="GO" id="GO:0046930">
    <property type="term" value="C:pore complex"/>
    <property type="evidence" value="ECO:0007669"/>
    <property type="project" value="UniProtKB-KW"/>
</dbReference>
<dbReference type="GO" id="GO:0009279">
    <property type="term" value="C:cell outer membrane"/>
    <property type="evidence" value="ECO:0007669"/>
    <property type="project" value="UniProtKB-SubCell"/>
</dbReference>
<evidence type="ECO:0000256" key="6">
    <source>
        <dbReference type="ARBA" id="ARBA00022729"/>
    </source>
</evidence>
<keyword evidence="8" id="KW-0626">Porin</keyword>
<keyword evidence="10" id="KW-0998">Cell outer membrane</keyword>
<evidence type="ECO:0000256" key="2">
    <source>
        <dbReference type="ARBA" id="ARBA00011233"/>
    </source>
</evidence>
<evidence type="ECO:0000256" key="11">
    <source>
        <dbReference type="SAM" id="SignalP"/>
    </source>
</evidence>
<keyword evidence="3" id="KW-0813">Transport</keyword>
<proteinExistence type="predicted"/>
<name>A0A6J5CXG8_9BURK</name>
<sequence length="406" mass="42422">MNRTHQMLAVGVAGLTVMGLSQLAHAQSSVTLYGTIDAGLTYVNNQQVARPDGGVSGKSLWSMTTGNLAPAAFGIRGTEDLGGGTSAIFNLQNYFLVNNGAMFQANNLFDATAMVGLKSEKWGQLTLGRQFDSYTNAVAPFAVSNNWAGPFGAHFGDIDNLNAAFNLNNSVQYQSPAFYGLSVGGTFSLGNQAGAFATNRAWALGTTYQLGGLSLGAGYLSLRNPLDAALGGQAGYIGELSCGQSPASYCGLHDADELRTFGLGGSYAFGDLLVSGTLTRAKLLASRYLTATGGPVSDVRFDTVELGGLYNVTPAVQLGLAYAYTRADIRATDSGTNIHKISIGGIYNLSKRTQLYATGNFEKMSGAGLGINPVTGSFENYAQLAYLGTSNSSTQLQVSVGIKHTF</sequence>
<comment type="subcellular location">
    <subcellularLocation>
        <location evidence="1">Cell outer membrane</location>
        <topology evidence="1">Multi-pass membrane protein</topology>
    </subcellularLocation>
</comment>
<evidence type="ECO:0000256" key="9">
    <source>
        <dbReference type="ARBA" id="ARBA00023136"/>
    </source>
</evidence>
<evidence type="ECO:0000256" key="5">
    <source>
        <dbReference type="ARBA" id="ARBA00022692"/>
    </source>
</evidence>
<evidence type="ECO:0000256" key="8">
    <source>
        <dbReference type="ARBA" id="ARBA00023114"/>
    </source>
</evidence>
<dbReference type="GeneID" id="97046178"/>
<dbReference type="Proteomes" id="UP000494255">
    <property type="component" value="Unassembled WGS sequence"/>
</dbReference>
<reference evidence="13 14" key="1">
    <citation type="submission" date="2020-04" db="EMBL/GenBank/DDBJ databases">
        <authorList>
            <person name="De Canck E."/>
        </authorList>
    </citation>
    <scope>NUCLEOTIDE SEQUENCE [LARGE SCALE GENOMIC DNA]</scope>
    <source>
        <strain evidence="13 14">LMG 24238</strain>
    </source>
</reference>
<evidence type="ECO:0000256" key="10">
    <source>
        <dbReference type="ARBA" id="ARBA00023237"/>
    </source>
</evidence>
<keyword evidence="6 11" id="KW-0732">Signal</keyword>
<dbReference type="InterPro" id="IPR002299">
    <property type="entry name" value="Porin_Neis"/>
</dbReference>
<dbReference type="CDD" id="cd00342">
    <property type="entry name" value="gram_neg_porins"/>
    <property type="match status" value="1"/>
</dbReference>
<dbReference type="GO" id="GO:0015288">
    <property type="term" value="F:porin activity"/>
    <property type="evidence" value="ECO:0007669"/>
    <property type="project" value="UniProtKB-KW"/>
</dbReference>
<keyword evidence="9" id="KW-0472">Membrane</keyword>
<feature type="signal peptide" evidence="11">
    <location>
        <begin position="1"/>
        <end position="26"/>
    </location>
</feature>
<organism evidence="13 14">
    <name type="scientific">Paraburkholderia sediminicola</name>
    <dbReference type="NCBI Taxonomy" id="458836"/>
    <lineage>
        <taxon>Bacteria</taxon>
        <taxon>Pseudomonadati</taxon>
        <taxon>Pseudomonadota</taxon>
        <taxon>Betaproteobacteria</taxon>
        <taxon>Burkholderiales</taxon>
        <taxon>Burkholderiaceae</taxon>
        <taxon>Paraburkholderia</taxon>
    </lineage>
</organism>
<keyword evidence="4" id="KW-1134">Transmembrane beta strand</keyword>
<comment type="subunit">
    <text evidence="2">Homotrimer.</text>
</comment>
<evidence type="ECO:0000256" key="7">
    <source>
        <dbReference type="ARBA" id="ARBA00023065"/>
    </source>
</evidence>